<protein>
    <recommendedName>
        <fullName evidence="3">Cas12f1-like TNB domain-containing protein</fullName>
    </recommendedName>
</protein>
<feature type="non-terminal residue" evidence="4">
    <location>
        <position position="608"/>
    </location>
</feature>
<gene>
    <name evidence="4" type="ORF">BGZ80_011672</name>
</gene>
<evidence type="ECO:0000313" key="5">
    <source>
        <dbReference type="Proteomes" id="UP000703661"/>
    </source>
</evidence>
<accession>A0A9P6SZF4</accession>
<keyword evidence="1" id="KW-0238">DNA-binding</keyword>
<feature type="compositionally biased region" description="Basic residues" evidence="2">
    <location>
        <begin position="584"/>
        <end position="594"/>
    </location>
</feature>
<feature type="region of interest" description="Disordered" evidence="2">
    <location>
        <begin position="290"/>
        <end position="318"/>
    </location>
</feature>
<feature type="compositionally biased region" description="Basic and acidic residues" evidence="2">
    <location>
        <begin position="532"/>
        <end position="554"/>
    </location>
</feature>
<name>A0A9P6SZF4_9FUNG</name>
<feature type="compositionally biased region" description="Polar residues" evidence="2">
    <location>
        <begin position="296"/>
        <end position="318"/>
    </location>
</feature>
<feature type="region of interest" description="Disordered" evidence="2">
    <location>
        <begin position="532"/>
        <end position="608"/>
    </location>
</feature>
<sequence>LTSMIKKGQLAEKDELERKPEWSNIEYFVRLNSRTGNKWALAPLSPVEDGFLTFTEIELATFLAKREDLREDLKDLICLESDRRLTQEDITRDWLPYVTPGLFIQRLVSPVAPRGLRGGKKRNAGVATAIKMLTPNAIHEHINMLREQDFDPREYMEKGYILRGSIKTDGHRLQLLAFKVRKLLSVRYKRSGYRSEVPPDSLVSTTAGTGDPLTEARNPRIGGRSHNRHRGCKGDGRRNKGGSRGRRRRGSKQVKEKKPPASAMRHIELFSKQKAVSQPTLKHRAWMEAKKRMPLYQTSGKKGDQQSTNSTTESALQRQTANGLNTSMDGAVQQQTASITPTTVHEQSISAIETAMPPLRGAGACFAGYVKYRRDNKDTLDKFYNGKKFTFKRHKWHARRARQQEYHQLADGLLRMVGGLIGEKRRVEDPVVIGIGLGRFRSTSGLSSLHGTFEGYFTGKARALGYVVVGIKEYYTSKKCPMCHKFVCQTESIRRLYCPNCRKYRHRDVLAGHNMCNILRAFVERQERPDYLQPVDKDGNYPWKEKDGKTKDQPKNVPGPSKRASPGKRQVEEGNSEKADAKKQATRRAKRISTKSKTAVAKSKRVVV</sequence>
<organism evidence="4 5">
    <name type="scientific">Entomortierella chlamydospora</name>
    <dbReference type="NCBI Taxonomy" id="101097"/>
    <lineage>
        <taxon>Eukaryota</taxon>
        <taxon>Fungi</taxon>
        <taxon>Fungi incertae sedis</taxon>
        <taxon>Mucoromycota</taxon>
        <taxon>Mortierellomycotina</taxon>
        <taxon>Mortierellomycetes</taxon>
        <taxon>Mortierellales</taxon>
        <taxon>Mortierellaceae</taxon>
        <taxon>Entomortierella</taxon>
    </lineage>
</organism>
<dbReference type="AlphaFoldDB" id="A0A9P6SZF4"/>
<feature type="domain" description="Cas12f1-like TNB" evidence="3">
    <location>
        <begin position="450"/>
        <end position="514"/>
    </location>
</feature>
<dbReference type="Pfam" id="PF07282">
    <property type="entry name" value="Cas12f1-like_TNB"/>
    <property type="match status" value="1"/>
</dbReference>
<dbReference type="InterPro" id="IPR010095">
    <property type="entry name" value="Cas12f1-like_TNB"/>
</dbReference>
<evidence type="ECO:0000313" key="4">
    <source>
        <dbReference type="EMBL" id="KAG0012541.1"/>
    </source>
</evidence>
<feature type="region of interest" description="Disordered" evidence="2">
    <location>
        <begin position="194"/>
        <end position="265"/>
    </location>
</feature>
<feature type="compositionally biased region" description="Basic and acidic residues" evidence="2">
    <location>
        <begin position="253"/>
        <end position="265"/>
    </location>
</feature>
<keyword evidence="5" id="KW-1185">Reference proteome</keyword>
<dbReference type="Proteomes" id="UP000703661">
    <property type="component" value="Unassembled WGS sequence"/>
</dbReference>
<reference evidence="4" key="1">
    <citation type="journal article" date="2020" name="Fungal Divers.">
        <title>Resolving the Mortierellaceae phylogeny through synthesis of multi-gene phylogenetics and phylogenomics.</title>
        <authorList>
            <person name="Vandepol N."/>
            <person name="Liber J."/>
            <person name="Desiro A."/>
            <person name="Na H."/>
            <person name="Kennedy M."/>
            <person name="Barry K."/>
            <person name="Grigoriev I.V."/>
            <person name="Miller A.N."/>
            <person name="O'Donnell K."/>
            <person name="Stajich J.E."/>
            <person name="Bonito G."/>
        </authorList>
    </citation>
    <scope>NUCLEOTIDE SEQUENCE</scope>
    <source>
        <strain evidence="4">NRRL 2769</strain>
    </source>
</reference>
<dbReference type="EMBL" id="JAAAID010000969">
    <property type="protein sequence ID" value="KAG0012541.1"/>
    <property type="molecule type" value="Genomic_DNA"/>
</dbReference>
<evidence type="ECO:0000259" key="3">
    <source>
        <dbReference type="Pfam" id="PF07282"/>
    </source>
</evidence>
<dbReference type="GO" id="GO:0003677">
    <property type="term" value="F:DNA binding"/>
    <property type="evidence" value="ECO:0007669"/>
    <property type="project" value="UniProtKB-KW"/>
</dbReference>
<evidence type="ECO:0000256" key="2">
    <source>
        <dbReference type="SAM" id="MobiDB-lite"/>
    </source>
</evidence>
<comment type="caution">
    <text evidence="4">The sequence shown here is derived from an EMBL/GenBank/DDBJ whole genome shotgun (WGS) entry which is preliminary data.</text>
</comment>
<feature type="compositionally biased region" description="Basic and acidic residues" evidence="2">
    <location>
        <begin position="569"/>
        <end position="583"/>
    </location>
</feature>
<evidence type="ECO:0000256" key="1">
    <source>
        <dbReference type="ARBA" id="ARBA00023125"/>
    </source>
</evidence>
<proteinExistence type="predicted"/>
<feature type="compositionally biased region" description="Basic residues" evidence="2">
    <location>
        <begin position="239"/>
        <end position="252"/>
    </location>
</feature>